<dbReference type="InParanoid" id="A0A409VL33"/>
<evidence type="ECO:0000313" key="3">
    <source>
        <dbReference type="Proteomes" id="UP000284706"/>
    </source>
</evidence>
<keyword evidence="3" id="KW-1185">Reference proteome</keyword>
<dbReference type="EMBL" id="NHYE01005617">
    <property type="protein sequence ID" value="PPQ66947.1"/>
    <property type="molecule type" value="Genomic_DNA"/>
</dbReference>
<name>A0A409VL33_9AGAR</name>
<dbReference type="Pfam" id="PF08495">
    <property type="entry name" value="FIST"/>
    <property type="match status" value="1"/>
</dbReference>
<dbReference type="AlphaFoldDB" id="A0A409VL33"/>
<evidence type="ECO:0000313" key="2">
    <source>
        <dbReference type="EMBL" id="PPQ66947.1"/>
    </source>
</evidence>
<reference evidence="2 3" key="1">
    <citation type="journal article" date="2018" name="Evol. Lett.">
        <title>Horizontal gene cluster transfer increased hallucinogenic mushroom diversity.</title>
        <authorList>
            <person name="Reynolds H.T."/>
            <person name="Vijayakumar V."/>
            <person name="Gluck-Thaler E."/>
            <person name="Korotkin H.B."/>
            <person name="Matheny P.B."/>
            <person name="Slot J.C."/>
        </authorList>
    </citation>
    <scope>NUCLEOTIDE SEQUENCE [LARGE SCALE GENOMIC DNA]</scope>
    <source>
        <strain evidence="2 3">SRW20</strain>
    </source>
</reference>
<accession>A0A409VL33</accession>
<comment type="caution">
    <text evidence="2">The sequence shown here is derived from an EMBL/GenBank/DDBJ whole genome shotgun (WGS) entry which is preliminary data.</text>
</comment>
<proteinExistence type="predicted"/>
<sequence>MPALHLSTILTREPSRLLAHVGDVAKRYGGQGFTVLFTLSSNFKEPTDLQAAVNRLNKFNDIDSTQRGTNEGKATGHTVGCLSDTLSSVKFEKFPQLTSLKDDLLSCSIGIFNSDTCIPFRSTLPSRIQPQVGRWHSFRKKSGVSSSSLGEGDWEPDWQNVEAGKGIAKGNDEVDWEAIWNRSSNNTGSKAAELLPETLQGIERSRIQALFSLSSSHPDALTSALANHFPESPSLTVIAAPTHFITGRGVTLFMDGQIFDDGAVGVALLRDANASGEQAHKNPTPSTSFFGMTPLSEPMVVTRREGNVINELNSSNPTQLLLRSLDNSQGLSARPTFKDAEQFALGTVGADGQIVRTYRITAGDPSSRGGSISLDAPTAPAEGSVVQFLHISGNSSINIPASLFVSGFEKISKKVLACVSVPEALSSASLHTPTEASEPSTHILEDVFLVPSMQGFVLSDSSTSARPGTPSTTFNSPWTSSLPGSAVLLPVH</sequence>
<evidence type="ECO:0000259" key="1">
    <source>
        <dbReference type="Pfam" id="PF08495"/>
    </source>
</evidence>
<organism evidence="2 3">
    <name type="scientific">Gymnopilus dilepis</name>
    <dbReference type="NCBI Taxonomy" id="231916"/>
    <lineage>
        <taxon>Eukaryota</taxon>
        <taxon>Fungi</taxon>
        <taxon>Dikarya</taxon>
        <taxon>Basidiomycota</taxon>
        <taxon>Agaricomycotina</taxon>
        <taxon>Agaricomycetes</taxon>
        <taxon>Agaricomycetidae</taxon>
        <taxon>Agaricales</taxon>
        <taxon>Agaricineae</taxon>
        <taxon>Hymenogastraceae</taxon>
        <taxon>Gymnopilus</taxon>
    </lineage>
</organism>
<dbReference type="InterPro" id="IPR013702">
    <property type="entry name" value="FIST_domain_N"/>
</dbReference>
<gene>
    <name evidence="2" type="ORF">CVT26_009978</name>
</gene>
<dbReference type="OrthoDB" id="10251508at2759"/>
<feature type="domain" description="FIST" evidence="1">
    <location>
        <begin position="252"/>
        <end position="313"/>
    </location>
</feature>
<protein>
    <recommendedName>
        <fullName evidence="1">FIST domain-containing protein</fullName>
    </recommendedName>
</protein>
<dbReference type="Proteomes" id="UP000284706">
    <property type="component" value="Unassembled WGS sequence"/>
</dbReference>